<proteinExistence type="predicted"/>
<dbReference type="OrthoDB" id="2496311at2759"/>
<evidence type="ECO:0000256" key="1">
    <source>
        <dbReference type="SAM" id="SignalP"/>
    </source>
</evidence>
<feature type="chain" id="PRO_5040327376" evidence="1">
    <location>
        <begin position="21"/>
        <end position="211"/>
    </location>
</feature>
<dbReference type="Proteomes" id="UP000765509">
    <property type="component" value="Unassembled WGS sequence"/>
</dbReference>
<dbReference type="AlphaFoldDB" id="A0A9Q3D2P1"/>
<gene>
    <name evidence="2" type="ORF">O181_032973</name>
</gene>
<reference evidence="2" key="1">
    <citation type="submission" date="2021-03" db="EMBL/GenBank/DDBJ databases">
        <title>Draft genome sequence of rust myrtle Austropuccinia psidii MF-1, a brazilian biotype.</title>
        <authorList>
            <person name="Quecine M.C."/>
            <person name="Pachon D.M.R."/>
            <person name="Bonatelli M.L."/>
            <person name="Correr F.H."/>
            <person name="Franceschini L.M."/>
            <person name="Leite T.F."/>
            <person name="Margarido G.R.A."/>
            <person name="Almeida C.A."/>
            <person name="Ferrarezi J.A."/>
            <person name="Labate C.A."/>
        </authorList>
    </citation>
    <scope>NUCLEOTIDE SEQUENCE</scope>
    <source>
        <strain evidence="2">MF-1</strain>
    </source>
</reference>
<feature type="signal peptide" evidence="1">
    <location>
        <begin position="1"/>
        <end position="20"/>
    </location>
</feature>
<protein>
    <submittedName>
        <fullName evidence="2">Uncharacterized protein</fullName>
    </submittedName>
</protein>
<keyword evidence="1" id="KW-0732">Signal</keyword>
<name>A0A9Q3D2P1_9BASI</name>
<dbReference type="EMBL" id="AVOT02011984">
    <property type="protein sequence ID" value="MBW0493258.1"/>
    <property type="molecule type" value="Genomic_DNA"/>
</dbReference>
<comment type="caution">
    <text evidence="2">The sequence shown here is derived from an EMBL/GenBank/DDBJ whole genome shotgun (WGS) entry which is preliminary data.</text>
</comment>
<evidence type="ECO:0000313" key="3">
    <source>
        <dbReference type="Proteomes" id="UP000765509"/>
    </source>
</evidence>
<accession>A0A9Q3D2P1</accession>
<keyword evidence="3" id="KW-1185">Reference proteome</keyword>
<organism evidence="2 3">
    <name type="scientific">Austropuccinia psidii MF-1</name>
    <dbReference type="NCBI Taxonomy" id="1389203"/>
    <lineage>
        <taxon>Eukaryota</taxon>
        <taxon>Fungi</taxon>
        <taxon>Dikarya</taxon>
        <taxon>Basidiomycota</taxon>
        <taxon>Pucciniomycotina</taxon>
        <taxon>Pucciniomycetes</taxon>
        <taxon>Pucciniales</taxon>
        <taxon>Sphaerophragmiaceae</taxon>
        <taxon>Austropuccinia</taxon>
    </lineage>
</organism>
<evidence type="ECO:0000313" key="2">
    <source>
        <dbReference type="EMBL" id="MBW0493258.1"/>
    </source>
</evidence>
<sequence length="211" mass="24029">MPTFSLLLLLAALFLASTLGVPHEAPEGVELPSDPKKKVEVYRTTKQWLGNSLSSDWWWKLNDGDAPGIHTGYNITDWFEVWVKNQNRTITVKIRSGMSECRHSQTYFANVTGPSGQVIERFKFKLNTEGLSPDTWRLYQGGRLKSDYVWARGRETLSGDITVRQHKKAVVHIHCGNREKDCKIVTNGDIPIDYLITLFTCGNVRVTECDW</sequence>